<protein>
    <submittedName>
        <fullName evidence="1">Uncharacterized protein</fullName>
    </submittedName>
</protein>
<gene>
    <name evidence="1" type="ORF">LTR37_006268</name>
</gene>
<accession>A0ACC3NJJ0</accession>
<sequence>MLDKLGNAGGKALTAMRRRDDATRGMSFTTRVGLVLRLAQVVTAFVAVGFSAAASTVSYTTMYADGGDWYTVSPNPYAMTVATCLCAMNAINGLLGLSTLPRPEAPTYLLVLMLDVLAFTYGIAAVAILFNCAMHTSYVYKHLWVVAIMMACCSMLTIFLSVLRTFHLRRHRQPFALAQRENEQAPAFDDPRMEEFIRRIIHSTIDETRKGYEEPTQASVRRSHHTDFEPSMARPVSNIGTAANWSGCSRSLTLEERSVQTRSHMHSEAAR</sequence>
<keyword evidence="2" id="KW-1185">Reference proteome</keyword>
<reference evidence="1" key="1">
    <citation type="submission" date="2023-07" db="EMBL/GenBank/DDBJ databases">
        <title>Black Yeasts Isolated from many extreme environments.</title>
        <authorList>
            <person name="Coleine C."/>
            <person name="Stajich J.E."/>
            <person name="Selbmann L."/>
        </authorList>
    </citation>
    <scope>NUCLEOTIDE SEQUENCE</scope>
    <source>
        <strain evidence="1">CCFEE 5714</strain>
    </source>
</reference>
<comment type="caution">
    <text evidence="1">The sequence shown here is derived from an EMBL/GenBank/DDBJ whole genome shotgun (WGS) entry which is preliminary data.</text>
</comment>
<dbReference type="Proteomes" id="UP001281147">
    <property type="component" value="Unassembled WGS sequence"/>
</dbReference>
<name>A0ACC3NJJ0_9PEZI</name>
<evidence type="ECO:0000313" key="1">
    <source>
        <dbReference type="EMBL" id="KAK3716638.1"/>
    </source>
</evidence>
<evidence type="ECO:0000313" key="2">
    <source>
        <dbReference type="Proteomes" id="UP001281147"/>
    </source>
</evidence>
<dbReference type="EMBL" id="JAUTXU010000041">
    <property type="protein sequence ID" value="KAK3716638.1"/>
    <property type="molecule type" value="Genomic_DNA"/>
</dbReference>
<proteinExistence type="predicted"/>
<organism evidence="1 2">
    <name type="scientific">Vermiconidia calcicola</name>
    <dbReference type="NCBI Taxonomy" id="1690605"/>
    <lineage>
        <taxon>Eukaryota</taxon>
        <taxon>Fungi</taxon>
        <taxon>Dikarya</taxon>
        <taxon>Ascomycota</taxon>
        <taxon>Pezizomycotina</taxon>
        <taxon>Dothideomycetes</taxon>
        <taxon>Dothideomycetidae</taxon>
        <taxon>Mycosphaerellales</taxon>
        <taxon>Extremaceae</taxon>
        <taxon>Vermiconidia</taxon>
    </lineage>
</organism>